<dbReference type="InterPro" id="IPR037069">
    <property type="entry name" value="AcylCoA_DH/ox_N_sf"/>
</dbReference>
<evidence type="ECO:0000259" key="7">
    <source>
        <dbReference type="Pfam" id="PF02770"/>
    </source>
</evidence>
<protein>
    <submittedName>
        <fullName evidence="9">Acyl-CoA dehydrogenase family protein</fullName>
        <ecNumber evidence="9">1.-.-.-</ecNumber>
    </submittedName>
</protein>
<dbReference type="Pfam" id="PF00441">
    <property type="entry name" value="Acyl-CoA_dh_1"/>
    <property type="match status" value="1"/>
</dbReference>
<comment type="cofactor">
    <cofactor evidence="1 5">
        <name>FAD</name>
        <dbReference type="ChEBI" id="CHEBI:57692"/>
    </cofactor>
</comment>
<dbReference type="InterPro" id="IPR013786">
    <property type="entry name" value="AcylCoA_DH/ox_N"/>
</dbReference>
<dbReference type="InterPro" id="IPR009100">
    <property type="entry name" value="AcylCoA_DH/oxidase_NM_dom_sf"/>
</dbReference>
<reference evidence="10" key="1">
    <citation type="journal article" date="2019" name="Int. J. Syst. Evol. Microbiol.">
        <title>The Global Catalogue of Microorganisms (GCM) 10K type strain sequencing project: providing services to taxonomists for standard genome sequencing and annotation.</title>
        <authorList>
            <consortium name="The Broad Institute Genomics Platform"/>
            <consortium name="The Broad Institute Genome Sequencing Center for Infectious Disease"/>
            <person name="Wu L."/>
            <person name="Ma J."/>
        </authorList>
    </citation>
    <scope>NUCLEOTIDE SEQUENCE [LARGE SCALE GENOMIC DNA]</scope>
    <source>
        <strain evidence="10">CGMCC 4.7643</strain>
    </source>
</reference>
<dbReference type="PANTHER" id="PTHR43884">
    <property type="entry name" value="ACYL-COA DEHYDROGENASE"/>
    <property type="match status" value="1"/>
</dbReference>
<dbReference type="SUPFAM" id="SSF47203">
    <property type="entry name" value="Acyl-CoA dehydrogenase C-terminal domain-like"/>
    <property type="match status" value="1"/>
</dbReference>
<evidence type="ECO:0000313" key="9">
    <source>
        <dbReference type="EMBL" id="MFD2465165.1"/>
    </source>
</evidence>
<sequence>MSLLAEPAVGARSRASFREFVDTAVAPYADRFDRDQKIPAEVLRQVAGRGYWGAVLPATDGGSGMDMVTLGVLHEEIGRGCSSLRSLLTVHTMAAWALRRWGTTEAREHWLPGLASGDTLGAFCLTEPAAGSDISLVATTAVRDGDDYVLDGVKQWITGGQVADVFLVFAKTERGLSAFVVDADNPGVRCTPVENALGTRASMLAEVLFAECRVPARALLGAEGAGRMVATAALDLGRYSVAAGCVGILQACLDASVAHTAGREQGGVLLREHQLVRRMISDMVTGVQAARALVRRAGELKDGRDPETLTATWIAKYFASTQAMRAATDAVQLHGASGCADGHPVNRYFRDAKVMEIIEGSSQIQQLTIAEHAYETASGGHS</sequence>
<evidence type="ECO:0000256" key="1">
    <source>
        <dbReference type="ARBA" id="ARBA00001974"/>
    </source>
</evidence>
<gene>
    <name evidence="9" type="ORF">ACFSYJ_41565</name>
</gene>
<organism evidence="9 10">
    <name type="scientific">Amycolatopsis samaneae</name>
    <dbReference type="NCBI Taxonomy" id="664691"/>
    <lineage>
        <taxon>Bacteria</taxon>
        <taxon>Bacillati</taxon>
        <taxon>Actinomycetota</taxon>
        <taxon>Actinomycetes</taxon>
        <taxon>Pseudonocardiales</taxon>
        <taxon>Pseudonocardiaceae</taxon>
        <taxon>Amycolatopsis</taxon>
    </lineage>
</organism>
<proteinExistence type="inferred from homology"/>
<dbReference type="InterPro" id="IPR046373">
    <property type="entry name" value="Acyl-CoA_Oxase/DH_mid-dom_sf"/>
</dbReference>
<dbReference type="Gene3D" id="1.20.140.10">
    <property type="entry name" value="Butyryl-CoA Dehydrogenase, subunit A, domain 3"/>
    <property type="match status" value="1"/>
</dbReference>
<dbReference type="PIRSF" id="PIRSF016578">
    <property type="entry name" value="HsaA"/>
    <property type="match status" value="1"/>
</dbReference>
<dbReference type="InterPro" id="IPR036250">
    <property type="entry name" value="AcylCo_DH-like_C"/>
</dbReference>
<dbReference type="EC" id="1.-.-.-" evidence="9"/>
<evidence type="ECO:0000256" key="2">
    <source>
        <dbReference type="ARBA" id="ARBA00009347"/>
    </source>
</evidence>
<keyword evidence="5 9" id="KW-0560">Oxidoreductase</keyword>
<feature type="domain" description="Acyl-CoA oxidase/dehydrogenase middle" evidence="7">
    <location>
        <begin position="122"/>
        <end position="211"/>
    </location>
</feature>
<keyword evidence="10" id="KW-1185">Reference proteome</keyword>
<dbReference type="Gene3D" id="2.40.110.10">
    <property type="entry name" value="Butyryl-CoA Dehydrogenase, subunit A, domain 2"/>
    <property type="match status" value="1"/>
</dbReference>
<dbReference type="Proteomes" id="UP001597419">
    <property type="component" value="Unassembled WGS sequence"/>
</dbReference>
<keyword evidence="3 5" id="KW-0285">Flavoprotein</keyword>
<dbReference type="Pfam" id="PF02770">
    <property type="entry name" value="Acyl-CoA_dh_M"/>
    <property type="match status" value="1"/>
</dbReference>
<name>A0ABW5GW54_9PSEU</name>
<keyword evidence="4 5" id="KW-0274">FAD</keyword>
<dbReference type="EMBL" id="JBHUKU010000029">
    <property type="protein sequence ID" value="MFD2465165.1"/>
    <property type="molecule type" value="Genomic_DNA"/>
</dbReference>
<evidence type="ECO:0000256" key="5">
    <source>
        <dbReference type="RuleBase" id="RU362125"/>
    </source>
</evidence>
<dbReference type="Gene3D" id="1.10.540.10">
    <property type="entry name" value="Acyl-CoA dehydrogenase/oxidase, N-terminal domain"/>
    <property type="match status" value="1"/>
</dbReference>
<dbReference type="InterPro" id="IPR009075">
    <property type="entry name" value="AcylCo_DH/oxidase_C"/>
</dbReference>
<evidence type="ECO:0000259" key="8">
    <source>
        <dbReference type="Pfam" id="PF02771"/>
    </source>
</evidence>
<dbReference type="RefSeq" id="WP_345407265.1">
    <property type="nucleotide sequence ID" value="NZ_BAABHG010000022.1"/>
</dbReference>
<evidence type="ECO:0000256" key="4">
    <source>
        <dbReference type="ARBA" id="ARBA00022827"/>
    </source>
</evidence>
<dbReference type="InterPro" id="IPR006091">
    <property type="entry name" value="Acyl-CoA_Oxase/DH_mid-dom"/>
</dbReference>
<comment type="similarity">
    <text evidence="2 5">Belongs to the acyl-CoA dehydrogenase family.</text>
</comment>
<accession>A0ABW5GW54</accession>
<feature type="domain" description="Acyl-CoA dehydrogenase/oxidase C-terminal" evidence="6">
    <location>
        <begin position="224"/>
        <end position="372"/>
    </location>
</feature>
<evidence type="ECO:0000259" key="6">
    <source>
        <dbReference type="Pfam" id="PF00441"/>
    </source>
</evidence>
<dbReference type="PANTHER" id="PTHR43884:SF12">
    <property type="entry name" value="ISOVALERYL-COA DEHYDROGENASE, MITOCHONDRIAL-RELATED"/>
    <property type="match status" value="1"/>
</dbReference>
<comment type="caution">
    <text evidence="9">The sequence shown here is derived from an EMBL/GenBank/DDBJ whole genome shotgun (WGS) entry which is preliminary data.</text>
</comment>
<evidence type="ECO:0000256" key="3">
    <source>
        <dbReference type="ARBA" id="ARBA00022630"/>
    </source>
</evidence>
<dbReference type="GO" id="GO:0016491">
    <property type="term" value="F:oxidoreductase activity"/>
    <property type="evidence" value="ECO:0007669"/>
    <property type="project" value="UniProtKB-KW"/>
</dbReference>
<feature type="domain" description="Acyl-CoA dehydrogenase/oxidase N-terminal" evidence="8">
    <location>
        <begin position="14"/>
        <end position="118"/>
    </location>
</feature>
<dbReference type="Pfam" id="PF02771">
    <property type="entry name" value="Acyl-CoA_dh_N"/>
    <property type="match status" value="1"/>
</dbReference>
<evidence type="ECO:0000313" key="10">
    <source>
        <dbReference type="Proteomes" id="UP001597419"/>
    </source>
</evidence>
<dbReference type="SUPFAM" id="SSF56645">
    <property type="entry name" value="Acyl-CoA dehydrogenase NM domain-like"/>
    <property type="match status" value="1"/>
</dbReference>